<dbReference type="CDD" id="cd04301">
    <property type="entry name" value="NAT_SF"/>
    <property type="match status" value="1"/>
</dbReference>
<keyword evidence="2" id="KW-0012">Acyltransferase</keyword>
<dbReference type="EC" id="2.3.-.-" evidence="2"/>
<dbReference type="Pfam" id="PF00583">
    <property type="entry name" value="Acetyltransf_1"/>
    <property type="match status" value="1"/>
</dbReference>
<proteinExistence type="predicted"/>
<dbReference type="Proteomes" id="UP001596116">
    <property type="component" value="Unassembled WGS sequence"/>
</dbReference>
<dbReference type="InterPro" id="IPR016181">
    <property type="entry name" value="Acyl_CoA_acyltransferase"/>
</dbReference>
<comment type="caution">
    <text evidence="2">The sequence shown here is derived from an EMBL/GenBank/DDBJ whole genome shotgun (WGS) entry which is preliminary data.</text>
</comment>
<dbReference type="RefSeq" id="WP_379880368.1">
    <property type="nucleotide sequence ID" value="NZ_JBHPON010000001.1"/>
</dbReference>
<sequence>MSASMTDMDICEQGEPDWLDVWRVLEPAFRAGESYPLPRDVSEEDAKRYWIKTDGFNAVARDHNGAVLGVYYLRPDQGGPGDHICNAGYVIAEAARGRGLATALCLQSQDQARAMGFRGMKFNLVVSTNEAAVKAWKKAGMEIIGTVPGAFCHPARGFVDAYIMFRAL</sequence>
<feature type="domain" description="N-acetyltransferase" evidence="1">
    <location>
        <begin position="8"/>
        <end position="168"/>
    </location>
</feature>
<evidence type="ECO:0000313" key="3">
    <source>
        <dbReference type="Proteomes" id="UP001596116"/>
    </source>
</evidence>
<evidence type="ECO:0000259" key="1">
    <source>
        <dbReference type="PROSITE" id="PS51186"/>
    </source>
</evidence>
<reference evidence="2 3" key="1">
    <citation type="submission" date="2024-09" db="EMBL/GenBank/DDBJ databases">
        <authorList>
            <person name="Zhang Z.-H."/>
        </authorList>
    </citation>
    <scope>NUCLEOTIDE SEQUENCE [LARGE SCALE GENOMIC DNA]</scope>
    <source>
        <strain evidence="2 3">HHTR114</strain>
    </source>
</reference>
<dbReference type="InterPro" id="IPR000182">
    <property type="entry name" value="GNAT_dom"/>
</dbReference>
<dbReference type="Gene3D" id="3.40.630.30">
    <property type="match status" value="1"/>
</dbReference>
<dbReference type="SUPFAM" id="SSF55729">
    <property type="entry name" value="Acyl-CoA N-acyltransferases (Nat)"/>
    <property type="match status" value="1"/>
</dbReference>
<evidence type="ECO:0000313" key="2">
    <source>
        <dbReference type="EMBL" id="MFC6034314.1"/>
    </source>
</evidence>
<accession>A0ABW1KRH2</accession>
<keyword evidence="3" id="KW-1185">Reference proteome</keyword>
<dbReference type="PANTHER" id="PTHR43138">
    <property type="entry name" value="ACETYLTRANSFERASE, GNAT FAMILY"/>
    <property type="match status" value="1"/>
</dbReference>
<gene>
    <name evidence="2" type="ORF">ACFMB1_02095</name>
</gene>
<name>A0ABW1KRH2_9PROT</name>
<protein>
    <submittedName>
        <fullName evidence="2">GNAT family N-acetyltransferase</fullName>
        <ecNumber evidence="2">2.3.-.-</ecNumber>
    </submittedName>
</protein>
<organism evidence="2 3">
    <name type="scientific">Hyphococcus aureus</name>
    <dbReference type="NCBI Taxonomy" id="2666033"/>
    <lineage>
        <taxon>Bacteria</taxon>
        <taxon>Pseudomonadati</taxon>
        <taxon>Pseudomonadota</taxon>
        <taxon>Alphaproteobacteria</taxon>
        <taxon>Parvularculales</taxon>
        <taxon>Parvularculaceae</taxon>
        <taxon>Hyphococcus</taxon>
    </lineage>
</organism>
<dbReference type="GO" id="GO:0016746">
    <property type="term" value="F:acyltransferase activity"/>
    <property type="evidence" value="ECO:0007669"/>
    <property type="project" value="UniProtKB-KW"/>
</dbReference>
<dbReference type="PANTHER" id="PTHR43138:SF1">
    <property type="entry name" value="N-ACETYLTRANSFERASE ACA1"/>
    <property type="match status" value="1"/>
</dbReference>
<dbReference type="InterPro" id="IPR052742">
    <property type="entry name" value="Mito_N-acetyltransferase"/>
</dbReference>
<keyword evidence="2" id="KW-0808">Transferase</keyword>
<dbReference type="EMBL" id="JBHPON010000001">
    <property type="protein sequence ID" value="MFC6034314.1"/>
    <property type="molecule type" value="Genomic_DNA"/>
</dbReference>
<dbReference type="PROSITE" id="PS51186">
    <property type="entry name" value="GNAT"/>
    <property type="match status" value="1"/>
</dbReference>